<evidence type="ECO:0000313" key="2">
    <source>
        <dbReference type="Proteomes" id="UP000070501"/>
    </source>
</evidence>
<dbReference type="Proteomes" id="UP000070501">
    <property type="component" value="Unassembled WGS sequence"/>
</dbReference>
<accession>A0A136J1N7</accession>
<evidence type="ECO:0000313" key="1">
    <source>
        <dbReference type="EMBL" id="KXJ90946.1"/>
    </source>
</evidence>
<gene>
    <name evidence="1" type="ORF">Micbo1qcDRAFT_163636</name>
</gene>
<keyword evidence="2" id="KW-1185">Reference proteome</keyword>
<organism evidence="1 2">
    <name type="scientific">Microdochium bolleyi</name>
    <dbReference type="NCBI Taxonomy" id="196109"/>
    <lineage>
        <taxon>Eukaryota</taxon>
        <taxon>Fungi</taxon>
        <taxon>Dikarya</taxon>
        <taxon>Ascomycota</taxon>
        <taxon>Pezizomycotina</taxon>
        <taxon>Sordariomycetes</taxon>
        <taxon>Xylariomycetidae</taxon>
        <taxon>Xylariales</taxon>
        <taxon>Microdochiaceae</taxon>
        <taxon>Microdochium</taxon>
    </lineage>
</organism>
<reference evidence="2" key="1">
    <citation type="submission" date="2016-02" db="EMBL/GenBank/DDBJ databases">
        <title>Draft genome sequence of Microdochium bolleyi, a fungal endophyte of beachgrass.</title>
        <authorList>
            <consortium name="DOE Joint Genome Institute"/>
            <person name="David A.S."/>
            <person name="May G."/>
            <person name="Haridas S."/>
            <person name="Lim J."/>
            <person name="Wang M."/>
            <person name="Labutti K."/>
            <person name="Lipzen A."/>
            <person name="Barry K."/>
            <person name="Grigoriev I.V."/>
        </authorList>
    </citation>
    <scope>NUCLEOTIDE SEQUENCE [LARGE SCALE GENOMIC DNA]</scope>
    <source>
        <strain evidence="2">J235TASD1</strain>
    </source>
</reference>
<proteinExistence type="predicted"/>
<dbReference type="AlphaFoldDB" id="A0A136J1N7"/>
<dbReference type="InParanoid" id="A0A136J1N7"/>
<name>A0A136J1N7_9PEZI</name>
<dbReference type="EMBL" id="KQ964251">
    <property type="protein sequence ID" value="KXJ90946.1"/>
    <property type="molecule type" value="Genomic_DNA"/>
</dbReference>
<sequence>MCSCIAAARTSVICTTLGKNPTLPHALPGEMIPLQPSRRIHSRRRYFFLRKLQDDVGWGMHDSNPLLAFPANSL</sequence>
<protein>
    <submittedName>
        <fullName evidence="1">Uncharacterized protein</fullName>
    </submittedName>
</protein>